<sequence>MTPLEPAPAPTESTTQGQPKPFLSETDPVALQSVEKDMAAEPRYNLVTFTPGDPENPKNWSKAYKWYCTMVVALTCFVVAFASSVITADIAGVVREFDVSEELALASISLFVVGFGVGPMVFAPLSEVYGRRIIYGSTLLLAVVFIIPCAVAENIETLLVCRAIGGIAFSAPMTLVGGTLADLWRSEERGVPMAAFSAAPFIGPAIGPLVGGYLSDAAGWRWLYWIQLILAAIVWILITFTVPETYAPTLLARRARKLRKTTGDSRHVTQLDLDPRPVSERLRVFMIRPFQLLFGELIVFLISLYMSVLYGLLYMFFVAYPIVYQRGKGYSAGTTGLMFIPVAVGVVLSAVCSPWVNKHYLSLVKQHNGRPPAEARLIPMMISCWCIPIGLFIFAWTSYPELSWAGPAMGGFPVGFGFIFLYNSANNYLVDSYQHQAASALAAKTFIRSFWGAAVVLFTEQMYDRLGDQWASTLLAFLSLACCGIPFLFWKFGARIRARSKFAYAGDEEDEESSSDDIEKAKKGQSSDGGITLRNDAEGDEDLRRARSYVSNP</sequence>
<dbReference type="PANTHER" id="PTHR23502:SF48">
    <property type="entry name" value="MULTIDRUG TRANSPORTER, PUTATIVE (AFU_ORTHOLOGUE AFUA_5G02700)-RELATED"/>
    <property type="match status" value="1"/>
</dbReference>
<evidence type="ECO:0000256" key="2">
    <source>
        <dbReference type="ARBA" id="ARBA00022692"/>
    </source>
</evidence>
<dbReference type="EMBL" id="KL648650">
    <property type="protein sequence ID" value="KEY66662.1"/>
    <property type="molecule type" value="Genomic_DNA"/>
</dbReference>
<dbReference type="PROSITE" id="PS50850">
    <property type="entry name" value="MFS"/>
    <property type="match status" value="1"/>
</dbReference>
<feature type="compositionally biased region" description="Acidic residues" evidence="6">
    <location>
        <begin position="506"/>
        <end position="516"/>
    </location>
</feature>
<feature type="transmembrane region" description="Helical" evidence="7">
    <location>
        <begin position="377"/>
        <end position="398"/>
    </location>
</feature>
<feature type="region of interest" description="Disordered" evidence="6">
    <location>
        <begin position="505"/>
        <end position="553"/>
    </location>
</feature>
<feature type="transmembrane region" description="Helical" evidence="7">
    <location>
        <begin position="404"/>
        <end position="425"/>
    </location>
</feature>
<keyword evidence="4 7" id="KW-0472">Membrane</keyword>
<feature type="transmembrane region" description="Helical" evidence="7">
    <location>
        <begin position="470"/>
        <end position="490"/>
    </location>
</feature>
<feature type="transmembrane region" description="Helical" evidence="7">
    <location>
        <begin position="163"/>
        <end position="184"/>
    </location>
</feature>
<evidence type="ECO:0000256" key="1">
    <source>
        <dbReference type="ARBA" id="ARBA00004141"/>
    </source>
</evidence>
<keyword evidence="2 7" id="KW-0812">Transmembrane</keyword>
<dbReference type="InterPro" id="IPR036259">
    <property type="entry name" value="MFS_trans_sf"/>
</dbReference>
<keyword evidence="5" id="KW-0325">Glycoprotein</keyword>
<protein>
    <recommendedName>
        <fullName evidence="8">Major facilitator superfamily (MFS) profile domain-containing protein</fullName>
    </recommendedName>
</protein>
<evidence type="ECO:0000256" key="5">
    <source>
        <dbReference type="ARBA" id="ARBA00023180"/>
    </source>
</evidence>
<evidence type="ECO:0000256" key="6">
    <source>
        <dbReference type="SAM" id="MobiDB-lite"/>
    </source>
</evidence>
<dbReference type="CDD" id="cd17323">
    <property type="entry name" value="MFS_Tpo1_MDR_like"/>
    <property type="match status" value="1"/>
</dbReference>
<dbReference type="InterPro" id="IPR011701">
    <property type="entry name" value="MFS"/>
</dbReference>
<evidence type="ECO:0000256" key="4">
    <source>
        <dbReference type="ARBA" id="ARBA00023136"/>
    </source>
</evidence>
<dbReference type="OrthoDB" id="6770063at2759"/>
<feature type="transmembrane region" description="Helical" evidence="7">
    <location>
        <begin position="66"/>
        <end position="91"/>
    </location>
</feature>
<keyword evidence="3 7" id="KW-1133">Transmembrane helix</keyword>
<dbReference type="GO" id="GO:0022857">
    <property type="term" value="F:transmembrane transporter activity"/>
    <property type="evidence" value="ECO:0007669"/>
    <property type="project" value="InterPro"/>
</dbReference>
<comment type="subcellular location">
    <subcellularLocation>
        <location evidence="1">Membrane</location>
        <topology evidence="1">Multi-pass membrane protein</topology>
    </subcellularLocation>
</comment>
<feature type="transmembrane region" description="Helical" evidence="7">
    <location>
        <begin position="337"/>
        <end position="356"/>
    </location>
</feature>
<reference evidence="9 10" key="1">
    <citation type="journal article" date="2014" name="BMC Genomics">
        <title>Comparative genome sequencing reveals chemotype-specific gene clusters in the toxigenic black mold Stachybotrys.</title>
        <authorList>
            <person name="Semeiks J."/>
            <person name="Borek D."/>
            <person name="Otwinowski Z."/>
            <person name="Grishin N.V."/>
        </authorList>
    </citation>
    <scope>NUCLEOTIDE SEQUENCE [LARGE SCALE GENOMIC DNA]</scope>
    <source>
        <strain evidence="10">CBS 109288 / IBT 7711</strain>
    </source>
</reference>
<name>A0A084AMY3_STACB</name>
<dbReference type="Proteomes" id="UP000028045">
    <property type="component" value="Unassembled WGS sequence"/>
</dbReference>
<feature type="transmembrane region" description="Helical" evidence="7">
    <location>
        <begin position="222"/>
        <end position="247"/>
    </location>
</feature>
<evidence type="ECO:0000259" key="8">
    <source>
        <dbReference type="PROSITE" id="PS50850"/>
    </source>
</evidence>
<dbReference type="GO" id="GO:0005886">
    <property type="term" value="C:plasma membrane"/>
    <property type="evidence" value="ECO:0007669"/>
    <property type="project" value="TreeGrafter"/>
</dbReference>
<keyword evidence="10" id="KW-1185">Reference proteome</keyword>
<gene>
    <name evidence="9" type="ORF">S7711_01954</name>
</gene>
<dbReference type="FunFam" id="1.20.1250.20:FF:000011">
    <property type="entry name" value="MFS multidrug transporter, putative"/>
    <property type="match status" value="1"/>
</dbReference>
<feature type="transmembrane region" description="Helical" evidence="7">
    <location>
        <begin position="437"/>
        <end position="458"/>
    </location>
</feature>
<evidence type="ECO:0000313" key="10">
    <source>
        <dbReference type="Proteomes" id="UP000028045"/>
    </source>
</evidence>
<dbReference type="HOGENOM" id="CLU_008455_11_6_1"/>
<dbReference type="Pfam" id="PF07690">
    <property type="entry name" value="MFS_1"/>
    <property type="match status" value="1"/>
</dbReference>
<feature type="transmembrane region" description="Helical" evidence="7">
    <location>
        <begin position="191"/>
        <end position="210"/>
    </location>
</feature>
<feature type="transmembrane region" description="Helical" evidence="7">
    <location>
        <begin position="133"/>
        <end position="151"/>
    </location>
</feature>
<accession>A0A084AMY3</accession>
<evidence type="ECO:0000256" key="3">
    <source>
        <dbReference type="ARBA" id="ARBA00022989"/>
    </source>
</evidence>
<dbReference type="PANTHER" id="PTHR23502">
    <property type="entry name" value="MAJOR FACILITATOR SUPERFAMILY"/>
    <property type="match status" value="1"/>
</dbReference>
<dbReference type="InterPro" id="IPR020846">
    <property type="entry name" value="MFS_dom"/>
</dbReference>
<dbReference type="AlphaFoldDB" id="A0A084AMY3"/>
<organism evidence="9 10">
    <name type="scientific">Stachybotrys chartarum (strain CBS 109288 / IBT 7711)</name>
    <name type="common">Toxic black mold</name>
    <name type="synonym">Stilbospora chartarum</name>
    <dbReference type="NCBI Taxonomy" id="1280523"/>
    <lineage>
        <taxon>Eukaryota</taxon>
        <taxon>Fungi</taxon>
        <taxon>Dikarya</taxon>
        <taxon>Ascomycota</taxon>
        <taxon>Pezizomycotina</taxon>
        <taxon>Sordariomycetes</taxon>
        <taxon>Hypocreomycetidae</taxon>
        <taxon>Hypocreales</taxon>
        <taxon>Stachybotryaceae</taxon>
        <taxon>Stachybotrys</taxon>
    </lineage>
</organism>
<evidence type="ECO:0000256" key="7">
    <source>
        <dbReference type="SAM" id="Phobius"/>
    </source>
</evidence>
<feature type="transmembrane region" description="Helical" evidence="7">
    <location>
        <begin position="292"/>
        <end position="317"/>
    </location>
</feature>
<dbReference type="SUPFAM" id="SSF103473">
    <property type="entry name" value="MFS general substrate transporter"/>
    <property type="match status" value="1"/>
</dbReference>
<feature type="region of interest" description="Disordered" evidence="6">
    <location>
        <begin position="1"/>
        <end position="26"/>
    </location>
</feature>
<evidence type="ECO:0000313" key="9">
    <source>
        <dbReference type="EMBL" id="KEY66662.1"/>
    </source>
</evidence>
<proteinExistence type="predicted"/>
<feature type="domain" description="Major facilitator superfamily (MFS) profile" evidence="8">
    <location>
        <begin position="68"/>
        <end position="499"/>
    </location>
</feature>
<feature type="transmembrane region" description="Helical" evidence="7">
    <location>
        <begin position="103"/>
        <end position="126"/>
    </location>
</feature>
<dbReference type="Gene3D" id="1.20.1250.20">
    <property type="entry name" value="MFS general substrate transporter like domains"/>
    <property type="match status" value="1"/>
</dbReference>